<dbReference type="eggNOG" id="COG0791">
    <property type="taxonomic scope" value="Bacteria"/>
</dbReference>
<dbReference type="EMBL" id="AEUD01000007">
    <property type="protein sequence ID" value="EGD55190.1"/>
    <property type="molecule type" value="Genomic_DNA"/>
</dbReference>
<proteinExistence type="predicted"/>
<name>F1YJF7_9ACTN</name>
<feature type="compositionally biased region" description="Low complexity" evidence="1">
    <location>
        <begin position="307"/>
        <end position="348"/>
    </location>
</feature>
<gene>
    <name evidence="2" type="ORF">SCNU_09969</name>
</gene>
<evidence type="ECO:0000313" key="2">
    <source>
        <dbReference type="EMBL" id="EGD55190.1"/>
    </source>
</evidence>
<feature type="region of interest" description="Disordered" evidence="1">
    <location>
        <begin position="272"/>
        <end position="363"/>
    </location>
</feature>
<reference evidence="2 3" key="1">
    <citation type="journal article" date="2011" name="J. Bacteriol.">
        <title>Draft Genome Sequence of Gordonia neofelifaecis NRRL B-59395, a Cholesterol-Degrading Actinomycete.</title>
        <authorList>
            <person name="Ge F."/>
            <person name="Li W."/>
            <person name="Chen G."/>
            <person name="Liu Y."/>
            <person name="Zhang G."/>
            <person name="Yong B."/>
            <person name="Wang Q."/>
            <person name="Wang N."/>
            <person name="Huang Z."/>
            <person name="Li W."/>
            <person name="Wang J."/>
            <person name="Wu C."/>
            <person name="Xie Q."/>
            <person name="Liu G."/>
        </authorList>
    </citation>
    <scope>NUCLEOTIDE SEQUENCE [LARGE SCALE GENOMIC DNA]</scope>
    <source>
        <strain evidence="2 3">NRRL B-59395</strain>
    </source>
</reference>
<dbReference type="STRING" id="644548.SCNU_09969"/>
<keyword evidence="3" id="KW-1185">Reference proteome</keyword>
<feature type="region of interest" description="Disordered" evidence="1">
    <location>
        <begin position="1"/>
        <end position="22"/>
    </location>
</feature>
<organism evidence="2 3">
    <name type="scientific">Gordonia neofelifaecis NRRL B-59395</name>
    <dbReference type="NCBI Taxonomy" id="644548"/>
    <lineage>
        <taxon>Bacteria</taxon>
        <taxon>Bacillati</taxon>
        <taxon>Actinomycetota</taxon>
        <taxon>Actinomycetes</taxon>
        <taxon>Mycobacteriales</taxon>
        <taxon>Gordoniaceae</taxon>
        <taxon>Gordonia</taxon>
    </lineage>
</organism>
<evidence type="ECO:0000313" key="3">
    <source>
        <dbReference type="Proteomes" id="UP000035065"/>
    </source>
</evidence>
<dbReference type="RefSeq" id="WP_009679218.1">
    <property type="nucleotide sequence ID" value="NZ_AEUD01000007.1"/>
</dbReference>
<accession>F1YJF7</accession>
<evidence type="ECO:0000256" key="1">
    <source>
        <dbReference type="SAM" id="MobiDB-lite"/>
    </source>
</evidence>
<comment type="caution">
    <text evidence="2">The sequence shown here is derived from an EMBL/GenBank/DDBJ whole genome shotgun (WGS) entry which is preliminary data.</text>
</comment>
<protein>
    <submittedName>
        <fullName evidence="2">Uncharacterized protein</fullName>
    </submittedName>
</protein>
<dbReference type="Proteomes" id="UP000035065">
    <property type="component" value="Unassembled WGS sequence"/>
</dbReference>
<dbReference type="AlphaFoldDB" id="F1YJF7"/>
<sequence length="451" mass="43131">MTRHPAVAGADESVADCATPTDPSAVVGGSTKDALARLGIGAVPAPLSIELPHALPALPTLPSLDPTMLVKPITDLLQTFGSGRLGGAGGDPAVAHQGIADVLGDGVGTILGAVRSLDGGWAGQAATAAVSAATRSAGESGLLAAQGAGISTDLQAAAAVVAAGAAQLQGIVVKTAGLLAAAGPALATPPGQIAALGIAAEGLAEGLAVVAATRAQLIAPTTHMAANGQLVPVTGVPGAEGDLFSVAGRLLQSALPLVQAGTGLATKLLSGTGLDGSRATQVEEPTGPPEKPVPGSTGTPCPAACDRTGTASAPTSAAHAPGSAPSAPTARASTTAATVAATPSVSAPEPMPLADRPTTNAAMPTSADTVRATPVAAANPVSAVPQAQAPVVPASARPSNEAPRVVPAVPVAVVPDTSADPEWLSAVTAESIDFDVALALGLGDENLAGSA</sequence>